<gene>
    <name evidence="2" type="ORF">QBC37DRAFT_168197</name>
</gene>
<accession>A0AAN6YIJ5</accession>
<keyword evidence="3" id="KW-1185">Reference proteome</keyword>
<feature type="compositionally biased region" description="Low complexity" evidence="1">
    <location>
        <begin position="392"/>
        <end position="403"/>
    </location>
</feature>
<evidence type="ECO:0000313" key="2">
    <source>
        <dbReference type="EMBL" id="KAK4219103.1"/>
    </source>
</evidence>
<feature type="compositionally biased region" description="Polar residues" evidence="1">
    <location>
        <begin position="126"/>
        <end position="152"/>
    </location>
</feature>
<feature type="compositionally biased region" description="Polar residues" evidence="1">
    <location>
        <begin position="404"/>
        <end position="415"/>
    </location>
</feature>
<reference evidence="2" key="1">
    <citation type="journal article" date="2023" name="Mol. Phylogenet. Evol.">
        <title>Genome-scale phylogeny and comparative genomics of the fungal order Sordariales.</title>
        <authorList>
            <person name="Hensen N."/>
            <person name="Bonometti L."/>
            <person name="Westerberg I."/>
            <person name="Brannstrom I.O."/>
            <person name="Guillou S."/>
            <person name="Cros-Aarteil S."/>
            <person name="Calhoun S."/>
            <person name="Haridas S."/>
            <person name="Kuo A."/>
            <person name="Mondo S."/>
            <person name="Pangilinan J."/>
            <person name="Riley R."/>
            <person name="LaButti K."/>
            <person name="Andreopoulos B."/>
            <person name="Lipzen A."/>
            <person name="Chen C."/>
            <person name="Yan M."/>
            <person name="Daum C."/>
            <person name="Ng V."/>
            <person name="Clum A."/>
            <person name="Steindorff A."/>
            <person name="Ohm R.A."/>
            <person name="Martin F."/>
            <person name="Silar P."/>
            <person name="Natvig D.O."/>
            <person name="Lalanne C."/>
            <person name="Gautier V."/>
            <person name="Ament-Velasquez S.L."/>
            <person name="Kruys A."/>
            <person name="Hutchinson M.I."/>
            <person name="Powell A.J."/>
            <person name="Barry K."/>
            <person name="Miller A.N."/>
            <person name="Grigoriev I.V."/>
            <person name="Debuchy R."/>
            <person name="Gladieux P."/>
            <person name="Hiltunen Thoren M."/>
            <person name="Johannesson H."/>
        </authorList>
    </citation>
    <scope>NUCLEOTIDE SEQUENCE</scope>
    <source>
        <strain evidence="2">PSN293</strain>
    </source>
</reference>
<feature type="region of interest" description="Disordered" evidence="1">
    <location>
        <begin position="46"/>
        <end position="77"/>
    </location>
</feature>
<name>A0AAN6YIJ5_9PEZI</name>
<protein>
    <submittedName>
        <fullName evidence="2">Uncharacterized protein</fullName>
    </submittedName>
</protein>
<organism evidence="2 3">
    <name type="scientific">Rhypophila decipiens</name>
    <dbReference type="NCBI Taxonomy" id="261697"/>
    <lineage>
        <taxon>Eukaryota</taxon>
        <taxon>Fungi</taxon>
        <taxon>Dikarya</taxon>
        <taxon>Ascomycota</taxon>
        <taxon>Pezizomycotina</taxon>
        <taxon>Sordariomycetes</taxon>
        <taxon>Sordariomycetidae</taxon>
        <taxon>Sordariales</taxon>
        <taxon>Naviculisporaceae</taxon>
        <taxon>Rhypophila</taxon>
    </lineage>
</organism>
<feature type="compositionally biased region" description="Polar residues" evidence="1">
    <location>
        <begin position="450"/>
        <end position="471"/>
    </location>
</feature>
<dbReference type="Proteomes" id="UP001301769">
    <property type="component" value="Unassembled WGS sequence"/>
</dbReference>
<comment type="caution">
    <text evidence="2">The sequence shown here is derived from an EMBL/GenBank/DDBJ whole genome shotgun (WGS) entry which is preliminary data.</text>
</comment>
<evidence type="ECO:0000313" key="3">
    <source>
        <dbReference type="Proteomes" id="UP001301769"/>
    </source>
</evidence>
<feature type="compositionally biased region" description="Polar residues" evidence="1">
    <location>
        <begin position="380"/>
        <end position="391"/>
    </location>
</feature>
<proteinExistence type="predicted"/>
<feature type="compositionally biased region" description="Pro residues" evidence="1">
    <location>
        <begin position="218"/>
        <end position="231"/>
    </location>
</feature>
<dbReference type="AlphaFoldDB" id="A0AAN6YIJ5"/>
<feature type="region of interest" description="Disordered" evidence="1">
    <location>
        <begin position="380"/>
        <end position="471"/>
    </location>
</feature>
<feature type="region of interest" description="Disordered" evidence="1">
    <location>
        <begin position="112"/>
        <end position="238"/>
    </location>
</feature>
<feature type="region of interest" description="Disordered" evidence="1">
    <location>
        <begin position="269"/>
        <end position="288"/>
    </location>
</feature>
<evidence type="ECO:0000256" key="1">
    <source>
        <dbReference type="SAM" id="MobiDB-lite"/>
    </source>
</evidence>
<feature type="region of interest" description="Disordered" evidence="1">
    <location>
        <begin position="1"/>
        <end position="32"/>
    </location>
</feature>
<sequence>MNGPTKLSEELSIPPLKERRPSQVSNYSYPRPESPFFFIPQYEVRRGSTGSDDSMPGMIEDQGSDVSTEDDYQSHAIPVGGTDLWDSFWQARVHEELGGGRQYPALLETTQVPLTSQEGQRDRAGSQLSQRDSTWPLPLTTSSPNKRQTSSKAPPPRASYSLFPSKHDGPPTTPPRRSSLPKESIENETDSQAPASPTKPKKVSMAAKTIRLVDAAPTPRPAPRRPLPATPRPQGRARTTTILTASTLHTKPLPKTPDEKRASVRRVWGATQNQQHKRSISKTPTQSLPLLSSSTIQRKTTTPPYKHQYSQSQTVHVNRPVPAAAAAAPPQNVSVFEFSDDEDDEHVPNNRGLARRLVRGLTQHRDRNGMTKAQAQVQARLNHQRSVSDGLSTTTTTSSSSTSNLLIKTGGSSRPQQRERAVTTGTVGLLGSAAMRPSTSAGVLGAGSEGTRQQSNVKEGGRSTSSRPWLLSRSRQGSELFFGRFLGRRGSST</sequence>
<reference evidence="2" key="2">
    <citation type="submission" date="2023-05" db="EMBL/GenBank/DDBJ databases">
        <authorList>
            <consortium name="Lawrence Berkeley National Laboratory"/>
            <person name="Steindorff A."/>
            <person name="Hensen N."/>
            <person name="Bonometti L."/>
            <person name="Westerberg I."/>
            <person name="Brannstrom I.O."/>
            <person name="Guillou S."/>
            <person name="Cros-Aarteil S."/>
            <person name="Calhoun S."/>
            <person name="Haridas S."/>
            <person name="Kuo A."/>
            <person name="Mondo S."/>
            <person name="Pangilinan J."/>
            <person name="Riley R."/>
            <person name="Labutti K."/>
            <person name="Andreopoulos B."/>
            <person name="Lipzen A."/>
            <person name="Chen C."/>
            <person name="Yanf M."/>
            <person name="Daum C."/>
            <person name="Ng V."/>
            <person name="Clum A."/>
            <person name="Ohm R."/>
            <person name="Martin F."/>
            <person name="Silar P."/>
            <person name="Natvig D."/>
            <person name="Lalanne C."/>
            <person name="Gautier V."/>
            <person name="Ament-Velasquez S.L."/>
            <person name="Kruys A."/>
            <person name="Hutchinson M.I."/>
            <person name="Powell A.J."/>
            <person name="Barry K."/>
            <person name="Miller A.N."/>
            <person name="Grigoriev I.V."/>
            <person name="Debuchy R."/>
            <person name="Gladieux P."/>
            <person name="Thoren M.H."/>
            <person name="Johannesson H."/>
        </authorList>
    </citation>
    <scope>NUCLEOTIDE SEQUENCE</scope>
    <source>
        <strain evidence="2">PSN293</strain>
    </source>
</reference>
<dbReference type="EMBL" id="MU858050">
    <property type="protein sequence ID" value="KAK4219103.1"/>
    <property type="molecule type" value="Genomic_DNA"/>
</dbReference>